<dbReference type="KEGG" id="mpsc:MPSYJ_04010"/>
<dbReference type="AlphaFoldDB" id="A0A7I7M4M1"/>
<feature type="chain" id="PRO_5038336664" description="Lipoprotein" evidence="1">
    <location>
        <begin position="22"/>
        <end position="161"/>
    </location>
</feature>
<evidence type="ECO:0000313" key="2">
    <source>
        <dbReference type="EMBL" id="BBX66940.1"/>
    </source>
</evidence>
<dbReference type="EMBL" id="AP022574">
    <property type="protein sequence ID" value="BBX66940.1"/>
    <property type="molecule type" value="Genomic_DNA"/>
</dbReference>
<dbReference type="RefSeq" id="WP_163720193.1">
    <property type="nucleotide sequence ID" value="NZ_AP022574.1"/>
</dbReference>
<evidence type="ECO:0000256" key="1">
    <source>
        <dbReference type="SAM" id="SignalP"/>
    </source>
</evidence>
<proteinExistence type="predicted"/>
<evidence type="ECO:0008006" key="4">
    <source>
        <dbReference type="Google" id="ProtNLM"/>
    </source>
</evidence>
<feature type="signal peptide" evidence="1">
    <location>
        <begin position="1"/>
        <end position="21"/>
    </location>
</feature>
<dbReference type="PROSITE" id="PS51257">
    <property type="entry name" value="PROKAR_LIPOPROTEIN"/>
    <property type="match status" value="1"/>
</dbReference>
<accession>A0A7I7M4M1</accession>
<dbReference type="Proteomes" id="UP000466514">
    <property type="component" value="Chromosome"/>
</dbReference>
<organism evidence="2 3">
    <name type="scientific">Mycolicibacterium psychrotolerans</name>
    <dbReference type="NCBI Taxonomy" id="216929"/>
    <lineage>
        <taxon>Bacteria</taxon>
        <taxon>Bacillati</taxon>
        <taxon>Actinomycetota</taxon>
        <taxon>Actinomycetes</taxon>
        <taxon>Mycobacteriales</taxon>
        <taxon>Mycobacteriaceae</taxon>
        <taxon>Mycolicibacterium</taxon>
    </lineage>
</organism>
<reference evidence="2 3" key="1">
    <citation type="journal article" date="2019" name="Emerg. Microbes Infect.">
        <title>Comprehensive subspecies identification of 175 nontuberculous mycobacteria species based on 7547 genomic profiles.</title>
        <authorList>
            <person name="Matsumoto Y."/>
            <person name="Kinjo T."/>
            <person name="Motooka D."/>
            <person name="Nabeya D."/>
            <person name="Jung N."/>
            <person name="Uechi K."/>
            <person name="Horii T."/>
            <person name="Iida T."/>
            <person name="Fujita J."/>
            <person name="Nakamura S."/>
        </authorList>
    </citation>
    <scope>NUCLEOTIDE SEQUENCE [LARGE SCALE GENOMIC DNA]</scope>
    <source>
        <strain evidence="2 3">JCM 13323</strain>
    </source>
</reference>
<sequence>MKITIAIAALAALLTSGCFFHDIDEIAQEAVNESMDDMRASQSASATVTGEASAPYSGVLGMPLPEGFVLTSRKTGNKWTQEEWSYPYSAFMGRYPNHRENVTAQFAALYSGWGWTRCPGDASEAWTNGEATNSISFMQWGGSNAQMRALTLSRGHCETRP</sequence>
<gene>
    <name evidence="2" type="ORF">MPSYJ_04010</name>
</gene>
<evidence type="ECO:0000313" key="3">
    <source>
        <dbReference type="Proteomes" id="UP000466514"/>
    </source>
</evidence>
<keyword evidence="1" id="KW-0732">Signal</keyword>
<keyword evidence="3" id="KW-1185">Reference proteome</keyword>
<name>A0A7I7M4M1_9MYCO</name>
<protein>
    <recommendedName>
        <fullName evidence="4">Lipoprotein</fullName>
    </recommendedName>
</protein>